<dbReference type="SMART" id="SM00533">
    <property type="entry name" value="MUTSd"/>
    <property type="match status" value="1"/>
</dbReference>
<comment type="similarity">
    <text evidence="1">Belongs to the DNA mismatch repair MutS family.</text>
</comment>
<reference evidence="6" key="1">
    <citation type="journal article" date="2020" name="Stud. Mycol.">
        <title>101 Dothideomycetes genomes: a test case for predicting lifestyles and emergence of pathogens.</title>
        <authorList>
            <person name="Haridas S."/>
            <person name="Albert R."/>
            <person name="Binder M."/>
            <person name="Bloem J."/>
            <person name="Labutti K."/>
            <person name="Salamov A."/>
            <person name="Andreopoulos B."/>
            <person name="Baker S."/>
            <person name="Barry K."/>
            <person name="Bills G."/>
            <person name="Bluhm B."/>
            <person name="Cannon C."/>
            <person name="Castanera R."/>
            <person name="Culley D."/>
            <person name="Daum C."/>
            <person name="Ezra D."/>
            <person name="Gonzalez J."/>
            <person name="Henrissat B."/>
            <person name="Kuo A."/>
            <person name="Liang C."/>
            <person name="Lipzen A."/>
            <person name="Lutzoni F."/>
            <person name="Magnuson J."/>
            <person name="Mondo S."/>
            <person name="Nolan M."/>
            <person name="Ohm R."/>
            <person name="Pangilinan J."/>
            <person name="Park H.-J."/>
            <person name="Ramirez L."/>
            <person name="Alfaro M."/>
            <person name="Sun H."/>
            <person name="Tritt A."/>
            <person name="Yoshinaga Y."/>
            <person name="Zwiers L.-H."/>
            <person name="Turgeon B."/>
            <person name="Goodwin S."/>
            <person name="Spatafora J."/>
            <person name="Crous P."/>
            <person name="Grigoriev I."/>
        </authorList>
    </citation>
    <scope>NUCLEOTIDE SEQUENCE</scope>
    <source>
        <strain evidence="6">CBS 116435</strain>
    </source>
</reference>
<dbReference type="PANTHER" id="PTHR11361:SF20">
    <property type="entry name" value="MUTS PROTEIN HOMOLOG 5"/>
    <property type="match status" value="1"/>
</dbReference>
<gene>
    <name evidence="6" type="ORF">K431DRAFT_221307</name>
</gene>
<dbReference type="InterPro" id="IPR027417">
    <property type="entry name" value="P-loop_NTPase"/>
</dbReference>
<dbReference type="GO" id="GO:0005524">
    <property type="term" value="F:ATP binding"/>
    <property type="evidence" value="ECO:0007669"/>
    <property type="project" value="UniProtKB-KW"/>
</dbReference>
<name>A0A9P4Q8X8_9PEZI</name>
<organism evidence="6 7">
    <name type="scientific">Polychaeton citri CBS 116435</name>
    <dbReference type="NCBI Taxonomy" id="1314669"/>
    <lineage>
        <taxon>Eukaryota</taxon>
        <taxon>Fungi</taxon>
        <taxon>Dikarya</taxon>
        <taxon>Ascomycota</taxon>
        <taxon>Pezizomycotina</taxon>
        <taxon>Dothideomycetes</taxon>
        <taxon>Dothideomycetidae</taxon>
        <taxon>Capnodiales</taxon>
        <taxon>Capnodiaceae</taxon>
        <taxon>Polychaeton</taxon>
    </lineage>
</organism>
<dbReference type="SUPFAM" id="SSF48334">
    <property type="entry name" value="DNA repair protein MutS, domain III"/>
    <property type="match status" value="1"/>
</dbReference>
<dbReference type="Pfam" id="PF05192">
    <property type="entry name" value="MutS_III"/>
    <property type="match status" value="1"/>
</dbReference>
<dbReference type="EMBL" id="MU003780">
    <property type="protein sequence ID" value="KAF2722777.1"/>
    <property type="molecule type" value="Genomic_DNA"/>
</dbReference>
<dbReference type="OrthoDB" id="29596at2759"/>
<dbReference type="GO" id="GO:0030983">
    <property type="term" value="F:mismatched DNA binding"/>
    <property type="evidence" value="ECO:0007669"/>
    <property type="project" value="InterPro"/>
</dbReference>
<comment type="caution">
    <text evidence="6">The sequence shown here is derived from an EMBL/GenBank/DDBJ whole genome shotgun (WGS) entry which is preliminary data.</text>
</comment>
<evidence type="ECO:0000256" key="2">
    <source>
        <dbReference type="ARBA" id="ARBA00022741"/>
    </source>
</evidence>
<dbReference type="InterPro" id="IPR007696">
    <property type="entry name" value="DNA_mismatch_repair_MutS_core"/>
</dbReference>
<dbReference type="Gene3D" id="3.40.50.300">
    <property type="entry name" value="P-loop containing nucleotide triphosphate hydrolases"/>
    <property type="match status" value="1"/>
</dbReference>
<dbReference type="SMART" id="SM00534">
    <property type="entry name" value="MUTSac"/>
    <property type="match status" value="1"/>
</dbReference>
<evidence type="ECO:0000256" key="4">
    <source>
        <dbReference type="ARBA" id="ARBA00023125"/>
    </source>
</evidence>
<dbReference type="SUPFAM" id="SSF52540">
    <property type="entry name" value="P-loop containing nucleoside triphosphate hydrolases"/>
    <property type="match status" value="1"/>
</dbReference>
<dbReference type="GO" id="GO:0006298">
    <property type="term" value="P:mismatch repair"/>
    <property type="evidence" value="ECO:0007669"/>
    <property type="project" value="InterPro"/>
</dbReference>
<keyword evidence="4" id="KW-0238">DNA-binding</keyword>
<keyword evidence="2" id="KW-0547">Nucleotide-binding</keyword>
<proteinExistence type="inferred from homology"/>
<accession>A0A9P4Q8X8</accession>
<dbReference type="PANTHER" id="PTHR11361">
    <property type="entry name" value="DNA MISMATCH REPAIR PROTEIN MUTS FAMILY MEMBER"/>
    <property type="match status" value="1"/>
</dbReference>
<dbReference type="PROSITE" id="PS00486">
    <property type="entry name" value="DNA_MISMATCH_REPAIR_2"/>
    <property type="match status" value="1"/>
</dbReference>
<evidence type="ECO:0000256" key="3">
    <source>
        <dbReference type="ARBA" id="ARBA00022840"/>
    </source>
</evidence>
<protein>
    <recommendedName>
        <fullName evidence="5">DNA mismatch repair proteins mutS family domain-containing protein</fullName>
    </recommendedName>
</protein>
<keyword evidence="3" id="KW-0067">ATP-binding</keyword>
<dbReference type="GO" id="GO:0140664">
    <property type="term" value="F:ATP-dependent DNA damage sensor activity"/>
    <property type="evidence" value="ECO:0007669"/>
    <property type="project" value="InterPro"/>
</dbReference>
<dbReference type="GO" id="GO:0005634">
    <property type="term" value="C:nucleus"/>
    <property type="evidence" value="ECO:0007669"/>
    <property type="project" value="TreeGrafter"/>
</dbReference>
<dbReference type="InterPro" id="IPR036187">
    <property type="entry name" value="DNA_mismatch_repair_MutS_sf"/>
</dbReference>
<dbReference type="Proteomes" id="UP000799441">
    <property type="component" value="Unassembled WGS sequence"/>
</dbReference>
<evidence type="ECO:0000313" key="6">
    <source>
        <dbReference type="EMBL" id="KAF2722777.1"/>
    </source>
</evidence>
<dbReference type="AlphaFoldDB" id="A0A9P4Q8X8"/>
<sequence length="886" mass="98699">MAFNMTDRGVVGCAYYVARDEKLYFMEDARISGPEIIDSLKLFIEPTVVLISTKCNDEVINRLDPENRDARVSLDGRNTDQTRLPYLLECRSHAEFKYEYARNKLVDLHIGQRHGPRVTFVVPGDVVPDEDGLADIDSRLGGRQGQFLRLAGWINIESRTTVGCAGAILSYLHRRRSTAFLPDDPESTRIFAVHTIEMFSLSGSMYVNADTLLSLQIIQSESHPNASNQGPAVGGSSIGSKEGLSIYSLFHDSARTTQGRRLLRQYFLRPSTNLVVINERLNAIGILLHQSNTEIFNRIRDSLGKIRNMRTAIMHLRKGINCGLSRNKSVSTTIWPSLRDFAYYALIIHDCFAELQGADRLALRIKMIDKFEPFALASIGRAVHDVVDFEATKEERRTVVLTGVDPELDEIKRTYYGIEDLLSKVAEVVSGTIPSYLNTAINIIFFPQIGFLIVIKLLRGTDCGAWEGTEEDPWEKMFVTQENAYYKNNHMNELDGHYGDIYGRICDREIEIIQELSQRILEHADLLNDTSDICGELDALCALAEGAKQYGFCRPKVRDDNAIKIRGGRHPLQERTVSQYVPNNTLLVGGGGTRLEEKEEEIAFDGFSMQITSRAQDSYMPQSSQQSAIEAPSMIIMTGPNHSGKSVYLKQVAIITYLAHVGSYVPAKSARVGLTDKILTRIATRESVSRIQSAFMIDLQQVSLALNLATRRSLVVLDEFGRGTESNDGSGLVAGVFEHLLQRGPECPKVLGATHFHEIFENGFLPARSSLQFAHMEVQVNTTVEQADEQVTYLYTFRSSRSNSSFGACCAAMNGVDSRIVERAEEFILLMARGEDLVAACAGMPEAELAELQDAEMLARAFLSTDPEREDVRSMLDGTDTLTTSG</sequence>
<dbReference type="Gene3D" id="1.10.1420.10">
    <property type="match status" value="1"/>
</dbReference>
<dbReference type="Pfam" id="PF00488">
    <property type="entry name" value="MutS_V"/>
    <property type="match status" value="1"/>
</dbReference>
<keyword evidence="7" id="KW-1185">Reference proteome</keyword>
<evidence type="ECO:0000256" key="1">
    <source>
        <dbReference type="ARBA" id="ARBA00006271"/>
    </source>
</evidence>
<feature type="domain" description="DNA mismatch repair proteins mutS family" evidence="5">
    <location>
        <begin position="713"/>
        <end position="729"/>
    </location>
</feature>
<dbReference type="GO" id="GO:0051026">
    <property type="term" value="P:chiasma assembly"/>
    <property type="evidence" value="ECO:0007669"/>
    <property type="project" value="TreeGrafter"/>
</dbReference>
<dbReference type="CDD" id="cd03281">
    <property type="entry name" value="ABC_MSH5_euk"/>
    <property type="match status" value="1"/>
</dbReference>
<evidence type="ECO:0000313" key="7">
    <source>
        <dbReference type="Proteomes" id="UP000799441"/>
    </source>
</evidence>
<dbReference type="InterPro" id="IPR000432">
    <property type="entry name" value="DNA_mismatch_repair_MutS_C"/>
</dbReference>
<evidence type="ECO:0000259" key="5">
    <source>
        <dbReference type="PROSITE" id="PS00486"/>
    </source>
</evidence>
<dbReference type="InterPro" id="IPR045076">
    <property type="entry name" value="MutS"/>
</dbReference>